<dbReference type="CDD" id="cd00082">
    <property type="entry name" value="HisKA"/>
    <property type="match status" value="1"/>
</dbReference>
<proteinExistence type="predicted"/>
<evidence type="ECO:0000256" key="9">
    <source>
        <dbReference type="ARBA" id="ARBA00023136"/>
    </source>
</evidence>
<dbReference type="SMART" id="SM00387">
    <property type="entry name" value="HATPase_c"/>
    <property type="match status" value="1"/>
</dbReference>
<dbReference type="PANTHER" id="PTHR43065:SF42">
    <property type="entry name" value="TWO-COMPONENT SENSOR PPRA"/>
    <property type="match status" value="1"/>
</dbReference>
<comment type="catalytic activity">
    <reaction evidence="1">
        <text>ATP + protein L-histidine = ADP + protein N-phospho-L-histidine.</text>
        <dbReference type="EC" id="2.7.13.3"/>
    </reaction>
</comment>
<comment type="caution">
    <text evidence="11">The sequence shown here is derived from an EMBL/GenBank/DDBJ whole genome shotgun (WGS) entry which is preliminary data.</text>
</comment>
<keyword evidence="6" id="KW-0418">Kinase</keyword>
<dbReference type="InterPro" id="IPR036890">
    <property type="entry name" value="HATPase_C_sf"/>
</dbReference>
<dbReference type="InterPro" id="IPR004358">
    <property type="entry name" value="Sig_transdc_His_kin-like_C"/>
</dbReference>
<dbReference type="Gene3D" id="1.10.287.130">
    <property type="match status" value="1"/>
</dbReference>
<dbReference type="Pfam" id="PF02518">
    <property type="entry name" value="HATPase_c"/>
    <property type="match status" value="1"/>
</dbReference>
<evidence type="ECO:0000259" key="10">
    <source>
        <dbReference type="PROSITE" id="PS50109"/>
    </source>
</evidence>
<name>A0A7Z9DWA0_9CYAN</name>
<sequence length="517" mass="58764">MRYRESRLVFVELIQGHNQLLASEEGLAMIKLDDYFNLDEIHAVQNISAAIINLSGRQRMLSQRIALFCLRLVNHKNLGEREQIIRILQENLHSFEESHQMLISGQFNHSLKSTLSSDIHKIYYLPPHNLDQQVRDYITAAKSLLNTPDQNLGLDNLDLNLILKSASGQLLDALDAVVSQYQLESEAEQLELENQQIFLYKKSCETTAIAYAQAQQLSHTLKQLKETQAQMFHQEKMASLGQLIASLAHEINNPVNCIYGNINCIDNYIQDLIYVLRLYQKQCPQPISEITSYMQGVSLDFVIEDLPEVFNSVKISADRIFEIARSLRNFSRKDELTVKPINLHEGLESTLLILKSRLKAKSNRPEIMIQKDYGNLPLVECYGGKINQVFMNLLGNAIDALEEATAKWQNGQETPIIHIETELIQPDRVRVKITDNGLGMDGDVKMRLFEQFFTTKAIGKGTGLGLFISREILEDYHEGMLSFQSELGKGTEFMITIPIQFYSPASLNCCLDSMTCS</sequence>
<keyword evidence="5" id="KW-0812">Transmembrane</keyword>
<keyword evidence="7" id="KW-1133">Transmembrane helix</keyword>
<organism evidence="11 12">
    <name type="scientific">Planktothrix paucivesiculata PCC 9631</name>
    <dbReference type="NCBI Taxonomy" id="671071"/>
    <lineage>
        <taxon>Bacteria</taxon>
        <taxon>Bacillati</taxon>
        <taxon>Cyanobacteriota</taxon>
        <taxon>Cyanophyceae</taxon>
        <taxon>Oscillatoriophycideae</taxon>
        <taxon>Oscillatoriales</taxon>
        <taxon>Microcoleaceae</taxon>
        <taxon>Planktothrix</taxon>
    </lineage>
</organism>
<dbReference type="SUPFAM" id="SSF47384">
    <property type="entry name" value="Homodimeric domain of signal transducing histidine kinase"/>
    <property type="match status" value="1"/>
</dbReference>
<dbReference type="InterPro" id="IPR005467">
    <property type="entry name" value="His_kinase_dom"/>
</dbReference>
<feature type="domain" description="Histidine kinase" evidence="10">
    <location>
        <begin position="246"/>
        <end position="501"/>
    </location>
</feature>
<evidence type="ECO:0000256" key="1">
    <source>
        <dbReference type="ARBA" id="ARBA00000085"/>
    </source>
</evidence>
<evidence type="ECO:0000256" key="4">
    <source>
        <dbReference type="ARBA" id="ARBA00022553"/>
    </source>
</evidence>
<gene>
    <name evidence="11" type="ORF">PL9631_1100057</name>
</gene>
<dbReference type="InterPro" id="IPR036097">
    <property type="entry name" value="HisK_dim/P_sf"/>
</dbReference>
<dbReference type="PRINTS" id="PR00344">
    <property type="entry name" value="BCTRLSENSOR"/>
</dbReference>
<dbReference type="Proteomes" id="UP000182190">
    <property type="component" value="Unassembled WGS sequence"/>
</dbReference>
<dbReference type="PROSITE" id="PS50109">
    <property type="entry name" value="HIS_KIN"/>
    <property type="match status" value="1"/>
</dbReference>
<dbReference type="SUPFAM" id="SSF55874">
    <property type="entry name" value="ATPase domain of HSP90 chaperone/DNA topoisomerase II/histidine kinase"/>
    <property type="match status" value="1"/>
</dbReference>
<dbReference type="RefSeq" id="WP_231516854.1">
    <property type="nucleotide sequence ID" value="NZ_LR735029.1"/>
</dbReference>
<keyword evidence="12" id="KW-1185">Reference proteome</keyword>
<accession>A0A7Z9DWA0</accession>
<keyword evidence="4" id="KW-0597">Phosphoprotein</keyword>
<evidence type="ECO:0000256" key="2">
    <source>
        <dbReference type="ARBA" id="ARBA00004141"/>
    </source>
</evidence>
<reference evidence="11" key="1">
    <citation type="submission" date="2019-10" db="EMBL/GenBank/DDBJ databases">
        <authorList>
            <consortium name="Genoscope - CEA"/>
            <person name="William W."/>
        </authorList>
    </citation>
    <scope>NUCLEOTIDE SEQUENCE [LARGE SCALE GENOMIC DNA]</scope>
    <source>
        <strain evidence="11">BBR_PRJEB10994</strain>
    </source>
</reference>
<dbReference type="Pfam" id="PF13675">
    <property type="entry name" value="PilJ"/>
    <property type="match status" value="1"/>
</dbReference>
<dbReference type="AlphaFoldDB" id="A0A7Z9DWA0"/>
<dbReference type="InterPro" id="IPR003594">
    <property type="entry name" value="HATPase_dom"/>
</dbReference>
<evidence type="ECO:0000256" key="8">
    <source>
        <dbReference type="ARBA" id="ARBA00023012"/>
    </source>
</evidence>
<keyword evidence="8" id="KW-0902">Two-component regulatory system</keyword>
<dbReference type="InterPro" id="IPR029095">
    <property type="entry name" value="NarX-like_N"/>
</dbReference>
<comment type="subcellular location">
    <subcellularLocation>
        <location evidence="2">Membrane</location>
        <topology evidence="2">Multi-pass membrane protein</topology>
    </subcellularLocation>
</comment>
<dbReference type="InterPro" id="IPR003661">
    <property type="entry name" value="HisK_dim/P_dom"/>
</dbReference>
<dbReference type="EC" id="2.7.13.3" evidence="3"/>
<dbReference type="EMBL" id="CZCS02000014">
    <property type="protein sequence ID" value="VXD15015.1"/>
    <property type="molecule type" value="Genomic_DNA"/>
</dbReference>
<dbReference type="GO" id="GO:0016020">
    <property type="term" value="C:membrane"/>
    <property type="evidence" value="ECO:0007669"/>
    <property type="project" value="UniProtKB-SubCell"/>
</dbReference>
<evidence type="ECO:0000313" key="11">
    <source>
        <dbReference type="EMBL" id="VXD15015.1"/>
    </source>
</evidence>
<dbReference type="Gene3D" id="3.30.565.10">
    <property type="entry name" value="Histidine kinase-like ATPase, C-terminal domain"/>
    <property type="match status" value="1"/>
</dbReference>
<evidence type="ECO:0000256" key="5">
    <source>
        <dbReference type="ARBA" id="ARBA00022692"/>
    </source>
</evidence>
<keyword evidence="9" id="KW-0472">Membrane</keyword>
<keyword evidence="11" id="KW-0808">Transferase</keyword>
<evidence type="ECO:0000256" key="3">
    <source>
        <dbReference type="ARBA" id="ARBA00012438"/>
    </source>
</evidence>
<evidence type="ECO:0000313" key="12">
    <source>
        <dbReference type="Proteomes" id="UP000182190"/>
    </source>
</evidence>
<evidence type="ECO:0000256" key="6">
    <source>
        <dbReference type="ARBA" id="ARBA00022777"/>
    </source>
</evidence>
<evidence type="ECO:0000256" key="7">
    <source>
        <dbReference type="ARBA" id="ARBA00022989"/>
    </source>
</evidence>
<dbReference type="GO" id="GO:0000155">
    <property type="term" value="F:phosphorelay sensor kinase activity"/>
    <property type="evidence" value="ECO:0007669"/>
    <property type="project" value="InterPro"/>
</dbReference>
<dbReference type="PANTHER" id="PTHR43065">
    <property type="entry name" value="SENSOR HISTIDINE KINASE"/>
    <property type="match status" value="1"/>
</dbReference>
<protein>
    <recommendedName>
        <fullName evidence="3">histidine kinase</fullName>
        <ecNumber evidence="3">2.7.13.3</ecNumber>
    </recommendedName>
</protein>